<gene>
    <name evidence="2" type="ORF">CUJ83_06975</name>
</gene>
<dbReference type="AlphaFoldDB" id="A0AAP2RDR3"/>
<reference evidence="2 3" key="1">
    <citation type="submission" date="2017-11" db="EMBL/GenBank/DDBJ databases">
        <title>Isolation and Characterization of Family Methanocellaceae Species from Potential Methane Hydrate Area Offshore Southwestern Taiwan.</title>
        <authorList>
            <person name="Zhang W.-L."/>
            <person name="Chen W.-C."/>
            <person name="Lai M.-C."/>
            <person name="Chen S.-C."/>
        </authorList>
    </citation>
    <scope>NUCLEOTIDE SEQUENCE [LARGE SCALE GENOMIC DNA]</scope>
    <source>
        <strain evidence="2 3">CWC-04</strain>
    </source>
</reference>
<protein>
    <submittedName>
        <fullName evidence="2">Uncharacterized protein</fullName>
    </submittedName>
</protein>
<keyword evidence="1" id="KW-0472">Membrane</keyword>
<dbReference type="Proteomes" id="UP001320159">
    <property type="component" value="Unassembled WGS sequence"/>
</dbReference>
<accession>A0AAP2RDR3</accession>
<sequence length="247" mass="27731">MGYILVTFILVTSISIILLIGYPAFTQELDRSHLQNMEEGFYIMASEGNKVAMLESTFQSAELKLHGGSLGIREDGYINIFCYSDHEGNNLMGNNSTTLSAMEYSINDQGVAYLLGGVCRKNGDYTYAVKNPEIYNSSNMFVVPVIKFYNSNVAISGNGLTRISISTPYYSKLSQYVSYPMPSYYDNVKRIDVHLSGDYTNYLSRFFQDELYFNELSNTGGVVVLSNNYTSGIKFCWMPSYVTITAK</sequence>
<evidence type="ECO:0000313" key="3">
    <source>
        <dbReference type="Proteomes" id="UP001320159"/>
    </source>
</evidence>
<feature type="transmembrane region" description="Helical" evidence="1">
    <location>
        <begin position="6"/>
        <end position="25"/>
    </location>
</feature>
<keyword evidence="1" id="KW-1133">Transmembrane helix</keyword>
<keyword evidence="1" id="KW-0812">Transmembrane</keyword>
<dbReference type="InterPro" id="IPR055713">
    <property type="entry name" value="DUF7289"/>
</dbReference>
<dbReference type="EMBL" id="PGCK01000005">
    <property type="protein sequence ID" value="MCD1294740.1"/>
    <property type="molecule type" value="Genomic_DNA"/>
</dbReference>
<dbReference type="Pfam" id="PF23960">
    <property type="entry name" value="DUF7289"/>
    <property type="match status" value="1"/>
</dbReference>
<proteinExistence type="predicted"/>
<name>A0AAP2RDR3_9EURY</name>
<organism evidence="2 3">
    <name type="scientific">Methanooceanicella nereidis</name>
    <dbReference type="NCBI Taxonomy" id="2052831"/>
    <lineage>
        <taxon>Archaea</taxon>
        <taxon>Methanobacteriati</taxon>
        <taxon>Methanobacteriota</taxon>
        <taxon>Stenosarchaea group</taxon>
        <taxon>Methanomicrobia</taxon>
        <taxon>Methanocellales</taxon>
        <taxon>Methanocellaceae</taxon>
        <taxon>Methanooceanicella</taxon>
    </lineage>
</organism>
<evidence type="ECO:0000313" key="2">
    <source>
        <dbReference type="EMBL" id="MCD1294740.1"/>
    </source>
</evidence>
<evidence type="ECO:0000256" key="1">
    <source>
        <dbReference type="SAM" id="Phobius"/>
    </source>
</evidence>
<comment type="caution">
    <text evidence="2">The sequence shown here is derived from an EMBL/GenBank/DDBJ whole genome shotgun (WGS) entry which is preliminary data.</text>
</comment>
<keyword evidence="3" id="KW-1185">Reference proteome</keyword>